<keyword evidence="1" id="KW-1133">Transmembrane helix</keyword>
<evidence type="ECO:0000313" key="3">
    <source>
        <dbReference type="EMBL" id="KAK7461479.1"/>
    </source>
</evidence>
<name>A0ABR1JH21_9AGAR</name>
<gene>
    <name evidence="3" type="ORF">VKT23_008656</name>
</gene>
<protein>
    <submittedName>
        <fullName evidence="3">Uncharacterized protein</fullName>
    </submittedName>
</protein>
<keyword evidence="1" id="KW-0472">Membrane</keyword>
<feature type="transmembrane region" description="Helical" evidence="1">
    <location>
        <begin position="136"/>
        <end position="155"/>
    </location>
</feature>
<keyword evidence="4" id="KW-1185">Reference proteome</keyword>
<feature type="chain" id="PRO_5045989198" evidence="2">
    <location>
        <begin position="25"/>
        <end position="193"/>
    </location>
</feature>
<keyword evidence="1" id="KW-0812">Transmembrane</keyword>
<sequence>MIFSRVLSLISFFTLFASFSLVASNPVTLPGAGVAIKRQSTDVDSALDSLQGQLNTILPQLDAISDDDNASEDDITTTVNQLTAAIDSTSASLGGASLADLSKRQTNQATAQRVATIVSDVATSSNKLKSKHGHKFPVIAVLLVTLDVALHKLLITVELLVAGVLKLVAGLLIDVAILLKGLAFGLTLAALGI</sequence>
<dbReference type="Proteomes" id="UP001498398">
    <property type="component" value="Unassembled WGS sequence"/>
</dbReference>
<keyword evidence="2" id="KW-0732">Signal</keyword>
<evidence type="ECO:0000256" key="1">
    <source>
        <dbReference type="SAM" id="Phobius"/>
    </source>
</evidence>
<proteinExistence type="predicted"/>
<dbReference type="EMBL" id="JBANRG010000013">
    <property type="protein sequence ID" value="KAK7461479.1"/>
    <property type="molecule type" value="Genomic_DNA"/>
</dbReference>
<feature type="signal peptide" evidence="2">
    <location>
        <begin position="1"/>
        <end position="24"/>
    </location>
</feature>
<evidence type="ECO:0000256" key="2">
    <source>
        <dbReference type="SAM" id="SignalP"/>
    </source>
</evidence>
<feature type="transmembrane region" description="Helical" evidence="1">
    <location>
        <begin position="167"/>
        <end position="191"/>
    </location>
</feature>
<organism evidence="3 4">
    <name type="scientific">Marasmiellus scandens</name>
    <dbReference type="NCBI Taxonomy" id="2682957"/>
    <lineage>
        <taxon>Eukaryota</taxon>
        <taxon>Fungi</taxon>
        <taxon>Dikarya</taxon>
        <taxon>Basidiomycota</taxon>
        <taxon>Agaricomycotina</taxon>
        <taxon>Agaricomycetes</taxon>
        <taxon>Agaricomycetidae</taxon>
        <taxon>Agaricales</taxon>
        <taxon>Marasmiineae</taxon>
        <taxon>Omphalotaceae</taxon>
        <taxon>Marasmiellus</taxon>
    </lineage>
</organism>
<accession>A0ABR1JH21</accession>
<reference evidence="3 4" key="1">
    <citation type="submission" date="2024-01" db="EMBL/GenBank/DDBJ databases">
        <title>A draft genome for the cacao thread blight pathogen Marasmiellus scandens.</title>
        <authorList>
            <person name="Baruah I.K."/>
            <person name="Leung J."/>
            <person name="Bukari Y."/>
            <person name="Amoako-Attah I."/>
            <person name="Meinhardt L.W."/>
            <person name="Bailey B.A."/>
            <person name="Cohen S.P."/>
        </authorList>
    </citation>
    <scope>NUCLEOTIDE SEQUENCE [LARGE SCALE GENOMIC DNA]</scope>
    <source>
        <strain evidence="3 4">GH-19</strain>
    </source>
</reference>
<comment type="caution">
    <text evidence="3">The sequence shown here is derived from an EMBL/GenBank/DDBJ whole genome shotgun (WGS) entry which is preliminary data.</text>
</comment>
<evidence type="ECO:0000313" key="4">
    <source>
        <dbReference type="Proteomes" id="UP001498398"/>
    </source>
</evidence>